<dbReference type="CDD" id="cd00684">
    <property type="entry name" value="Terpene_cyclase_plant_C1"/>
    <property type="match status" value="1"/>
</dbReference>
<dbReference type="Gene3D" id="1.10.600.10">
    <property type="entry name" value="Farnesyl Diphosphate Synthase"/>
    <property type="match status" value="1"/>
</dbReference>
<dbReference type="Proteomes" id="UP001634007">
    <property type="component" value="Unassembled WGS sequence"/>
</dbReference>
<dbReference type="SUPFAM" id="SSF48239">
    <property type="entry name" value="Terpenoid cyclases/Protein prenyltransferases"/>
    <property type="match status" value="1"/>
</dbReference>
<dbReference type="InterPro" id="IPR008930">
    <property type="entry name" value="Terpenoid_cyclase/PrenylTrfase"/>
</dbReference>
<evidence type="ECO:0000256" key="1">
    <source>
        <dbReference type="ARBA" id="ARBA00001946"/>
    </source>
</evidence>
<dbReference type="SUPFAM" id="SSF48576">
    <property type="entry name" value="Terpenoid synthases"/>
    <property type="match status" value="1"/>
</dbReference>
<evidence type="ECO:0000256" key="4">
    <source>
        <dbReference type="ARBA" id="ARBA00023239"/>
    </source>
</evidence>
<proteinExistence type="predicted"/>
<dbReference type="PANTHER" id="PTHR31225:SF241">
    <property type="entry name" value="TERPENE SYNTHASE FAMILY, METAL-BINDING DOMAIN PROTEIN"/>
    <property type="match status" value="1"/>
</dbReference>
<evidence type="ECO:0000256" key="2">
    <source>
        <dbReference type="ARBA" id="ARBA00022723"/>
    </source>
</evidence>
<protein>
    <submittedName>
        <fullName evidence="7">Uncharacterized protein</fullName>
    </submittedName>
</protein>
<feature type="domain" description="Terpene synthase N-terminal" evidence="5">
    <location>
        <begin position="32"/>
        <end position="211"/>
    </location>
</feature>
<keyword evidence="8" id="KW-1185">Reference proteome</keyword>
<dbReference type="InterPro" id="IPR036965">
    <property type="entry name" value="Terpene_synth_N_sf"/>
</dbReference>
<dbReference type="Gene3D" id="1.50.10.130">
    <property type="entry name" value="Terpene synthase, N-terminal domain"/>
    <property type="match status" value="1"/>
</dbReference>
<dbReference type="InterPro" id="IPR005630">
    <property type="entry name" value="Terpene_synthase_metal-bd"/>
</dbReference>
<keyword evidence="4" id="KW-0456">Lyase</keyword>
<organism evidence="7 8">
    <name type="scientific">Eucalyptus globulus</name>
    <name type="common">Tasmanian blue gum</name>
    <dbReference type="NCBI Taxonomy" id="34317"/>
    <lineage>
        <taxon>Eukaryota</taxon>
        <taxon>Viridiplantae</taxon>
        <taxon>Streptophyta</taxon>
        <taxon>Embryophyta</taxon>
        <taxon>Tracheophyta</taxon>
        <taxon>Spermatophyta</taxon>
        <taxon>Magnoliopsida</taxon>
        <taxon>eudicotyledons</taxon>
        <taxon>Gunneridae</taxon>
        <taxon>Pentapetalae</taxon>
        <taxon>rosids</taxon>
        <taxon>malvids</taxon>
        <taxon>Myrtales</taxon>
        <taxon>Myrtaceae</taxon>
        <taxon>Myrtoideae</taxon>
        <taxon>Eucalypteae</taxon>
        <taxon>Eucalyptus</taxon>
    </lineage>
</organism>
<dbReference type="Pfam" id="PF01397">
    <property type="entry name" value="Terpene_synth"/>
    <property type="match status" value="1"/>
</dbReference>
<comment type="cofactor">
    <cofactor evidence="1">
        <name>Mg(2+)</name>
        <dbReference type="ChEBI" id="CHEBI:18420"/>
    </cofactor>
</comment>
<keyword evidence="3" id="KW-0460">Magnesium</keyword>
<dbReference type="InterPro" id="IPR008949">
    <property type="entry name" value="Isoprenoid_synthase_dom_sf"/>
</dbReference>
<dbReference type="InterPro" id="IPR044814">
    <property type="entry name" value="Terpene_cyclase_plant_C1"/>
</dbReference>
<dbReference type="PANTHER" id="PTHR31225">
    <property type="entry name" value="OS04G0344100 PROTEIN-RELATED"/>
    <property type="match status" value="1"/>
</dbReference>
<dbReference type="GO" id="GO:0016829">
    <property type="term" value="F:lyase activity"/>
    <property type="evidence" value="ECO:0007669"/>
    <property type="project" value="UniProtKB-KW"/>
</dbReference>
<sequence length="564" mass="64655">MSLQISAIPSCPSAKAASPVAERRSASYHPSIWGDYFLRYASDSCSTNFHGVEEQIEELKEEVRKMVAAIVPTSQKLDLIDQIQRLGIAYHFQGVIEEQLEQIHESYFELNDGDHDHNDLHMVALLFRLLRQRGYGISCEIFEKFKDSDGNFRESLTADILGILSLYEACHLRVHGEDVLDEALSFTVTHLESIDKNQVSPTLAKQLSHALKQPIYKGLPRLEARQYIPIYQEEPSHNEVLLSLAKLDFNLMQEQHQKELGHIARWWKELDVARNFPFARDRLVECYFWILGVYFEPEFILARKFMTKVIAMISIIDDIYDVYGTLEELKLFTEAMERWSIDAIDGLPKYMQVCYKALLDVYDDTEKAIAENGTSYGLYHAKEAMKNLVRAYFAEAKWFHQGHVPTMEEYMAVALVTSAYEMLATTSFVGMGDLATQDAFDWLLSGPKMVKASTTICRLMDDIVSHQFEQKRGHVASAVECFVHQHGVTEQEAMDELWRRVVEAWKDVNEECLAPTAIPSRLLTLILNLTRVIDVLYTDEDNYTNAGTKLKNYVASLLIYPLPM</sequence>
<evidence type="ECO:0000259" key="6">
    <source>
        <dbReference type="Pfam" id="PF03936"/>
    </source>
</evidence>
<dbReference type="SFLD" id="SFLDS00005">
    <property type="entry name" value="Isoprenoid_Synthase_Type_I"/>
    <property type="match status" value="1"/>
</dbReference>
<dbReference type="FunFam" id="1.50.10.130:FF:000001">
    <property type="entry name" value="Isoprene synthase, chloroplastic"/>
    <property type="match status" value="1"/>
</dbReference>
<dbReference type="InterPro" id="IPR034741">
    <property type="entry name" value="Terpene_cyclase-like_1_C"/>
</dbReference>
<feature type="domain" description="Terpene synthase metal-binding" evidence="6">
    <location>
        <begin position="268"/>
        <end position="507"/>
    </location>
</feature>
<reference evidence="7 8" key="1">
    <citation type="submission" date="2024-11" db="EMBL/GenBank/DDBJ databases">
        <title>Chromosome-level genome assembly of Eucalyptus globulus Labill. provides insights into its genome evolution.</title>
        <authorList>
            <person name="Li X."/>
        </authorList>
    </citation>
    <scope>NUCLEOTIDE SEQUENCE [LARGE SCALE GENOMIC DNA]</scope>
    <source>
        <strain evidence="7">CL2024</strain>
        <tissue evidence="7">Fresh tender leaves</tissue>
    </source>
</reference>
<dbReference type="AlphaFoldDB" id="A0ABD3KAA9"/>
<evidence type="ECO:0000259" key="5">
    <source>
        <dbReference type="Pfam" id="PF01397"/>
    </source>
</evidence>
<accession>A0ABD3KAA9</accession>
<dbReference type="EMBL" id="JBJKBG010000006">
    <property type="protein sequence ID" value="KAL3736278.1"/>
    <property type="molecule type" value="Genomic_DNA"/>
</dbReference>
<evidence type="ECO:0000313" key="7">
    <source>
        <dbReference type="EMBL" id="KAL3736278.1"/>
    </source>
</evidence>
<dbReference type="Pfam" id="PF03936">
    <property type="entry name" value="Terpene_synth_C"/>
    <property type="match status" value="1"/>
</dbReference>
<dbReference type="InterPro" id="IPR001906">
    <property type="entry name" value="Terpene_synth_N"/>
</dbReference>
<name>A0ABD3KAA9_EUCGL</name>
<evidence type="ECO:0000313" key="8">
    <source>
        <dbReference type="Proteomes" id="UP001634007"/>
    </source>
</evidence>
<dbReference type="InterPro" id="IPR050148">
    <property type="entry name" value="Terpene_synthase-like"/>
</dbReference>
<dbReference type="FunFam" id="1.10.600.10:FF:000007">
    <property type="entry name" value="Isoprene synthase, chloroplastic"/>
    <property type="match status" value="1"/>
</dbReference>
<dbReference type="SFLD" id="SFLDG01019">
    <property type="entry name" value="Terpene_Cyclase_Like_1_C_Termi"/>
    <property type="match status" value="1"/>
</dbReference>
<comment type="caution">
    <text evidence="7">The sequence shown here is derived from an EMBL/GenBank/DDBJ whole genome shotgun (WGS) entry which is preliminary data.</text>
</comment>
<evidence type="ECO:0000256" key="3">
    <source>
        <dbReference type="ARBA" id="ARBA00022842"/>
    </source>
</evidence>
<gene>
    <name evidence="7" type="ORF">ACJRO7_025267</name>
</gene>
<dbReference type="GO" id="GO:0046872">
    <property type="term" value="F:metal ion binding"/>
    <property type="evidence" value="ECO:0007669"/>
    <property type="project" value="UniProtKB-KW"/>
</dbReference>
<keyword evidence="2" id="KW-0479">Metal-binding</keyword>